<dbReference type="SUPFAM" id="SSF49313">
    <property type="entry name" value="Cadherin-like"/>
    <property type="match status" value="8"/>
</dbReference>
<feature type="compositionally biased region" description="Low complexity" evidence="9">
    <location>
        <begin position="638"/>
        <end position="654"/>
    </location>
</feature>
<feature type="domain" description="Cadherin" evidence="10">
    <location>
        <begin position="934"/>
        <end position="1036"/>
    </location>
</feature>
<keyword evidence="7" id="KW-0472">Membrane</keyword>
<dbReference type="GO" id="GO:0016342">
    <property type="term" value="C:catenin complex"/>
    <property type="evidence" value="ECO:0007669"/>
    <property type="project" value="TreeGrafter"/>
</dbReference>
<feature type="compositionally biased region" description="Polar residues" evidence="9">
    <location>
        <begin position="779"/>
        <end position="791"/>
    </location>
</feature>
<sequence length="1549" mass="168890">MGHFATGSSQTALPRRDFRSIQIRDARFQGELSVTSAYARTPSNHDTQFVVVRAVNMDYPDFYSDVGVAISLISSRKIRFPHSIYRLQITEKLPVGTILFPPIEVFPATPSVSYSISPATPLSILPNGTLVINSPIDLEELPVDQADSLYFVVTATVRDVSAVTKVQLKIKDLNEFSPQFDRQLYEVVLAKNSPPGSTIVKVRANDADRTDGTHLLYKVVGGSGSSFVFIQEDGTLILGEKSLNAESVNSFDVVVEAIDRSGNKDTTTVHVKVGDGGGGSIEFPSPLFLWNISEGSINDTLDITASASGQNGDLVYRIVRGNSGNRFAIEKTSSNRTVLKIISPLDYEVRTSYKLLIEARDRAEPTQIATAVVNVTVTNRNDNAPIFQRINIEQEAAVDLPIGYPILTLTVNDADRDRLSFSLSGDPGCSSLAVDPLGIVSFSKPISKRTPGTVVCVVSATDGVHTANAMLRLNVLNSKEQTQKPPHDNRAPRFAKEIYTITVNSSQTNQLLKKVRATDPDGDVVVYSIEPPEFRNLFAVDSEGQLSVRVPISDLKQSLYSFLVVGEDQGKPIMSSFTNIRVRVQEADVALVTASTTKDHVSSSTTSAPRSSTGSLTASKATPSGGENMLLTTAPLQSRSTASPATTARTKGSSSPPPSPPTSTNREVRFGRRKYTFAIPTNASVGTYLGQVKVNDNEVSLAFKETKQFSIDGEGWIHTAAAFEGPTKVEDKILAKKQGVTVAETDFVVHVLNTEPVNASTTVSASSGSTATFTDITAEQASSTVSGSTSEPNSPPSTIAPSTTSILPSTETDVLTRVDTITPSIPSSTFSFSRPMYFAFVPEGQYTNGIRLSVKPESFSVNRNTSVRYEIDESADHIPFFLTSDGQLIIFDVDREARASYMFPIKATSAEYGVATATVNVTILDVNDNYPVFNASPSALGVYNDVAIGTPLFHFSAHDRDADNYGTITYGIEESDVPFDIDPHDGTLFVSQSLSTNLVDEFPITIFARDNGRPSLKSTHKVTIYVFDPANDLPMFPTELHDAIVFLGTQPGTEVATLLAGPTVNTRPSQEKILYSLVDNYNGLFEMEDGGRLVLARQPLVEEQNRYLNVLVEGEVHSTDEATTNSSASSDKCYFPTKVYNAEIMENREGRNRVAKVTSSCEIDSRPFLYSMSPVSKDFELNPSTGEIFAVRPLDREKRTFHFLYISVSSGGSESEKRLIRQSPVIDQAKAKLTESETLVVVRVLDENDNVPRFVRGNASEPIVATIDWQARLFSPVLKLEAKDADERAQLSYSLSGNDHEYFLVNATNGLVILAKTISDYSGESLEFNGIVSDGVHRTEVPVLVYVISPSSSLVQLTSEVPHSQLDQRSVERTLNQLTGLDNRLLAKQPFVDQQGHADPTRSHLFVYALDRNTRAPLAKEDLVKVLEHHAAPLLSSPSKISEISLLMQAPTAVSTFDFILAIIVVGLLLLLLAACCVLSSYCKRKRAVATSDREYMVTAKAGPRPYDVEAYSRTTAQRVLSARPLPDPLTNQCVPLCLFRSTYIQHLL</sequence>
<dbReference type="PRINTS" id="PR00205">
    <property type="entry name" value="CADHERIN"/>
</dbReference>
<dbReference type="SMART" id="SM00112">
    <property type="entry name" value="CA"/>
    <property type="match status" value="9"/>
</dbReference>
<feature type="domain" description="Cadherin" evidence="10">
    <location>
        <begin position="495"/>
        <end position="611"/>
    </location>
</feature>
<feature type="domain" description="Cadherin" evidence="10">
    <location>
        <begin position="384"/>
        <end position="494"/>
    </location>
</feature>
<evidence type="ECO:0000313" key="13">
    <source>
        <dbReference type="WBParaSite" id="HPBE_0000706201-mRNA-1"/>
    </source>
</evidence>
<evidence type="ECO:0000256" key="9">
    <source>
        <dbReference type="SAM" id="MobiDB-lite"/>
    </source>
</evidence>
<dbReference type="PANTHER" id="PTHR24027:SF422">
    <property type="entry name" value="CADHERIN DOMAIN-CONTAINING PROTEIN"/>
    <property type="match status" value="1"/>
</dbReference>
<evidence type="ECO:0000313" key="11">
    <source>
        <dbReference type="EMBL" id="VDO70791.1"/>
    </source>
</evidence>
<evidence type="ECO:0000256" key="7">
    <source>
        <dbReference type="ARBA" id="ARBA00023136"/>
    </source>
</evidence>
<feature type="region of interest" description="Disordered" evidence="9">
    <location>
        <begin position="594"/>
        <end position="671"/>
    </location>
</feature>
<dbReference type="GO" id="GO:0008013">
    <property type="term" value="F:beta-catenin binding"/>
    <property type="evidence" value="ECO:0007669"/>
    <property type="project" value="TreeGrafter"/>
</dbReference>
<dbReference type="GO" id="GO:0016477">
    <property type="term" value="P:cell migration"/>
    <property type="evidence" value="ECO:0007669"/>
    <property type="project" value="TreeGrafter"/>
</dbReference>
<evidence type="ECO:0000256" key="2">
    <source>
        <dbReference type="ARBA" id="ARBA00022692"/>
    </source>
</evidence>
<dbReference type="PROSITE" id="PS00232">
    <property type="entry name" value="CADHERIN_1"/>
    <property type="match status" value="2"/>
</dbReference>
<organism evidence="11">
    <name type="scientific">Heligmosomoides polygyrus</name>
    <name type="common">Parasitic roundworm</name>
    <dbReference type="NCBI Taxonomy" id="6339"/>
    <lineage>
        <taxon>Eukaryota</taxon>
        <taxon>Metazoa</taxon>
        <taxon>Ecdysozoa</taxon>
        <taxon>Nematoda</taxon>
        <taxon>Chromadorea</taxon>
        <taxon>Rhabditida</taxon>
        <taxon>Rhabditina</taxon>
        <taxon>Rhabditomorpha</taxon>
        <taxon>Strongyloidea</taxon>
        <taxon>Heligmosomidae</taxon>
        <taxon>Heligmosomoides</taxon>
    </lineage>
</organism>
<feature type="region of interest" description="Disordered" evidence="9">
    <location>
        <begin position="779"/>
        <end position="805"/>
    </location>
</feature>
<dbReference type="GO" id="GO:0005509">
    <property type="term" value="F:calcium ion binding"/>
    <property type="evidence" value="ECO:0007669"/>
    <property type="project" value="UniProtKB-UniRule"/>
</dbReference>
<feature type="domain" description="Cadherin" evidence="10">
    <location>
        <begin position="302"/>
        <end position="387"/>
    </location>
</feature>
<reference evidence="11 12" key="1">
    <citation type="submission" date="2018-11" db="EMBL/GenBank/DDBJ databases">
        <authorList>
            <consortium name="Pathogen Informatics"/>
        </authorList>
    </citation>
    <scope>NUCLEOTIDE SEQUENCE [LARGE SCALE GENOMIC DNA]</scope>
</reference>
<dbReference type="GO" id="GO:0045296">
    <property type="term" value="F:cadherin binding"/>
    <property type="evidence" value="ECO:0007669"/>
    <property type="project" value="TreeGrafter"/>
</dbReference>
<dbReference type="Proteomes" id="UP000050761">
    <property type="component" value="Unassembled WGS sequence"/>
</dbReference>
<dbReference type="InterPro" id="IPR039808">
    <property type="entry name" value="Cadherin"/>
</dbReference>
<dbReference type="InterPro" id="IPR020894">
    <property type="entry name" value="Cadherin_CS"/>
</dbReference>
<dbReference type="GO" id="GO:0007156">
    <property type="term" value="P:homophilic cell adhesion via plasma membrane adhesion molecules"/>
    <property type="evidence" value="ECO:0007669"/>
    <property type="project" value="InterPro"/>
</dbReference>
<comment type="subcellular location">
    <subcellularLocation>
        <location evidence="1">Membrane</location>
        <topology evidence="1">Single-pass membrane protein</topology>
    </subcellularLocation>
</comment>
<proteinExistence type="predicted"/>
<dbReference type="PROSITE" id="PS50268">
    <property type="entry name" value="CADHERIN_2"/>
    <property type="match status" value="8"/>
</dbReference>
<accession>A0A3P7X9N5</accession>
<keyword evidence="12" id="KW-1185">Reference proteome</keyword>
<feature type="domain" description="Cadherin" evidence="10">
    <location>
        <begin position="1136"/>
        <end position="1254"/>
    </location>
</feature>
<keyword evidence="4" id="KW-0677">Repeat</keyword>
<gene>
    <name evidence="11" type="ORF">HPBE_LOCUS7063</name>
</gene>
<dbReference type="Pfam" id="PF00028">
    <property type="entry name" value="Cadherin"/>
    <property type="match status" value="3"/>
</dbReference>
<feature type="compositionally biased region" description="Low complexity" evidence="9">
    <location>
        <begin position="602"/>
        <end position="615"/>
    </location>
</feature>
<dbReference type="EMBL" id="UZAH01025805">
    <property type="protein sequence ID" value="VDO70791.1"/>
    <property type="molecule type" value="Genomic_DNA"/>
</dbReference>
<feature type="domain" description="Cadherin" evidence="10">
    <location>
        <begin position="181"/>
        <end position="288"/>
    </location>
</feature>
<feature type="domain" description="Cadherin" evidence="10">
    <location>
        <begin position="833"/>
        <end position="933"/>
    </location>
</feature>
<evidence type="ECO:0000256" key="5">
    <source>
        <dbReference type="ARBA" id="ARBA00022837"/>
    </source>
</evidence>
<feature type="domain" description="Cadherin" evidence="10">
    <location>
        <begin position="81"/>
        <end position="180"/>
    </location>
</feature>
<dbReference type="CDD" id="cd11304">
    <property type="entry name" value="Cadherin_repeat"/>
    <property type="match status" value="8"/>
</dbReference>
<dbReference type="OrthoDB" id="6252479at2759"/>
<evidence type="ECO:0000313" key="12">
    <source>
        <dbReference type="Proteomes" id="UP000050761"/>
    </source>
</evidence>
<keyword evidence="2" id="KW-0812">Transmembrane</keyword>
<feature type="compositionally biased region" description="Low complexity" evidence="9">
    <location>
        <begin position="796"/>
        <end position="805"/>
    </location>
</feature>
<dbReference type="InterPro" id="IPR002126">
    <property type="entry name" value="Cadherin-like_dom"/>
</dbReference>
<dbReference type="InterPro" id="IPR015919">
    <property type="entry name" value="Cadherin-like_sf"/>
</dbReference>
<evidence type="ECO:0000256" key="6">
    <source>
        <dbReference type="ARBA" id="ARBA00022989"/>
    </source>
</evidence>
<dbReference type="PANTHER" id="PTHR24027">
    <property type="entry name" value="CADHERIN-23"/>
    <property type="match status" value="1"/>
</dbReference>
<keyword evidence="3" id="KW-0732">Signal</keyword>
<evidence type="ECO:0000256" key="8">
    <source>
        <dbReference type="PROSITE-ProRule" id="PRU00043"/>
    </source>
</evidence>
<name>A0A3P7X9N5_HELPZ</name>
<protein>
    <submittedName>
        <fullName evidence="13">Cadherin domain-containing protein</fullName>
    </submittedName>
</protein>
<evidence type="ECO:0000256" key="1">
    <source>
        <dbReference type="ARBA" id="ARBA00004167"/>
    </source>
</evidence>
<evidence type="ECO:0000256" key="3">
    <source>
        <dbReference type="ARBA" id="ARBA00022729"/>
    </source>
</evidence>
<dbReference type="Gene3D" id="2.60.40.60">
    <property type="entry name" value="Cadherins"/>
    <property type="match status" value="9"/>
</dbReference>
<dbReference type="WBParaSite" id="HPBE_0000706201-mRNA-1">
    <property type="protein sequence ID" value="HPBE_0000706201-mRNA-1"/>
    <property type="gene ID" value="HPBE_0000706201"/>
</dbReference>
<keyword evidence="6" id="KW-1133">Transmembrane helix</keyword>
<evidence type="ECO:0000259" key="10">
    <source>
        <dbReference type="PROSITE" id="PS50268"/>
    </source>
</evidence>
<evidence type="ECO:0000256" key="4">
    <source>
        <dbReference type="ARBA" id="ARBA00022737"/>
    </source>
</evidence>
<keyword evidence="5 8" id="KW-0106">Calcium</keyword>
<reference evidence="13" key="2">
    <citation type="submission" date="2019-09" db="UniProtKB">
        <authorList>
            <consortium name="WormBaseParasite"/>
        </authorList>
    </citation>
    <scope>IDENTIFICATION</scope>
</reference>